<dbReference type="EMBL" id="QGSV01000180">
    <property type="protein sequence ID" value="PWU47683.1"/>
    <property type="molecule type" value="Genomic_DNA"/>
</dbReference>
<evidence type="ECO:0000313" key="6">
    <source>
        <dbReference type="Proteomes" id="UP000245683"/>
    </source>
</evidence>
<dbReference type="GO" id="GO:0003677">
    <property type="term" value="F:DNA binding"/>
    <property type="evidence" value="ECO:0007669"/>
    <property type="project" value="UniProtKB-KW"/>
</dbReference>
<reference evidence="6" key="1">
    <citation type="submission" date="2018-05" db="EMBL/GenBank/DDBJ databases">
        <title>Micromonospora globispora sp. nov. and Micromonospora rugosa sp. nov., isolated from marine sediment.</title>
        <authorList>
            <person name="Carro L."/>
            <person name="Aysel V."/>
            <person name="Cetin D."/>
            <person name="Igual J.M."/>
            <person name="Klenk H.-P."/>
            <person name="Trujillo M.E."/>
            <person name="Sahin N."/>
        </authorList>
    </citation>
    <scope>NUCLEOTIDE SEQUENCE [LARGE SCALE GENOMIC DNA]</scope>
    <source>
        <strain evidence="6">S2904</strain>
    </source>
</reference>
<evidence type="ECO:0000256" key="1">
    <source>
        <dbReference type="ARBA" id="ARBA00023015"/>
    </source>
</evidence>
<dbReference type="InterPro" id="IPR037171">
    <property type="entry name" value="NagB/RpiA_transferase-like"/>
</dbReference>
<feature type="domain" description="HTH deoR-type" evidence="4">
    <location>
        <begin position="21"/>
        <end position="76"/>
    </location>
</feature>
<dbReference type="InterPro" id="IPR001034">
    <property type="entry name" value="DeoR_HTH"/>
</dbReference>
<dbReference type="Gene3D" id="1.10.10.10">
    <property type="entry name" value="Winged helix-like DNA-binding domain superfamily/Winged helix DNA-binding domain"/>
    <property type="match status" value="1"/>
</dbReference>
<evidence type="ECO:0000256" key="3">
    <source>
        <dbReference type="ARBA" id="ARBA00023163"/>
    </source>
</evidence>
<keyword evidence="2" id="KW-0238">DNA-binding</keyword>
<gene>
    <name evidence="5" type="ORF">DLJ46_13765</name>
</gene>
<dbReference type="PROSITE" id="PS00894">
    <property type="entry name" value="HTH_DEOR_1"/>
    <property type="match status" value="1"/>
</dbReference>
<evidence type="ECO:0000256" key="2">
    <source>
        <dbReference type="ARBA" id="ARBA00023125"/>
    </source>
</evidence>
<dbReference type="PANTHER" id="PTHR30363:SF44">
    <property type="entry name" value="AGA OPERON TRANSCRIPTIONAL REPRESSOR-RELATED"/>
    <property type="match status" value="1"/>
</dbReference>
<dbReference type="Gene3D" id="3.40.50.1360">
    <property type="match status" value="1"/>
</dbReference>
<comment type="caution">
    <text evidence="5">The sequence shown here is derived from an EMBL/GenBank/DDBJ whole genome shotgun (WGS) entry which is preliminary data.</text>
</comment>
<evidence type="ECO:0000313" key="5">
    <source>
        <dbReference type="EMBL" id="PWU47683.1"/>
    </source>
</evidence>
<dbReference type="SMART" id="SM00420">
    <property type="entry name" value="HTH_DEOR"/>
    <property type="match status" value="1"/>
</dbReference>
<dbReference type="InterPro" id="IPR050313">
    <property type="entry name" value="Carb_Metab_HTH_regulators"/>
</dbReference>
<dbReference type="Proteomes" id="UP000245683">
    <property type="component" value="Unassembled WGS sequence"/>
</dbReference>
<dbReference type="SUPFAM" id="SSF100950">
    <property type="entry name" value="NagB/RpiA/CoA transferase-like"/>
    <property type="match status" value="1"/>
</dbReference>
<dbReference type="InterPro" id="IPR036388">
    <property type="entry name" value="WH-like_DNA-bd_sf"/>
</dbReference>
<dbReference type="PANTHER" id="PTHR30363">
    <property type="entry name" value="HTH-TYPE TRANSCRIPTIONAL REGULATOR SRLR-RELATED"/>
    <property type="match status" value="1"/>
</dbReference>
<keyword evidence="3" id="KW-0804">Transcription</keyword>
<evidence type="ECO:0000259" key="4">
    <source>
        <dbReference type="PROSITE" id="PS51000"/>
    </source>
</evidence>
<dbReference type="Pfam" id="PF08220">
    <property type="entry name" value="HTH_DeoR"/>
    <property type="match status" value="1"/>
</dbReference>
<keyword evidence="1" id="KW-0805">Transcription regulation</keyword>
<proteinExistence type="predicted"/>
<dbReference type="InterPro" id="IPR018356">
    <property type="entry name" value="Tscrpt_reg_HTH_DeoR_CS"/>
</dbReference>
<dbReference type="OrthoDB" id="7688673at2"/>
<accession>A0A317K946</accession>
<dbReference type="InterPro" id="IPR014036">
    <property type="entry name" value="DeoR-like_C"/>
</dbReference>
<sequence length="268" mass="28068">MTTAGQETPPNGDAAARRRHRADRFGRILQLLGEKGSVDVADLALDLGVSEATVRRDLRALANQRLLERAHGGAVSGATELPVRYRSGHAHAEKLRIARAAAERVAEGDVVALTGGTTTLEVARCLAYRGEVSVVTNALNIGAELAVRPNVKLIMTGGVARGVSYELVGPLADATLDKINIDIAFVGVDGIERNAGLTTQNETEAATNRVLIERSRKAIVVADSSKLGRVVFAGIAPVSAISELITDAGADPAEVDRLRTAGLTVTVV</sequence>
<dbReference type="SUPFAM" id="SSF46785">
    <property type="entry name" value="Winged helix' DNA-binding domain"/>
    <property type="match status" value="1"/>
</dbReference>
<protein>
    <submittedName>
        <fullName evidence="5">Alkaline phosphatase</fullName>
    </submittedName>
</protein>
<dbReference type="GO" id="GO:0003700">
    <property type="term" value="F:DNA-binding transcription factor activity"/>
    <property type="evidence" value="ECO:0007669"/>
    <property type="project" value="InterPro"/>
</dbReference>
<name>A0A317K946_9ACTN</name>
<dbReference type="Pfam" id="PF00455">
    <property type="entry name" value="DeoRC"/>
    <property type="match status" value="1"/>
</dbReference>
<dbReference type="SMART" id="SM01134">
    <property type="entry name" value="DeoRC"/>
    <property type="match status" value="1"/>
</dbReference>
<dbReference type="PROSITE" id="PS51000">
    <property type="entry name" value="HTH_DEOR_2"/>
    <property type="match status" value="1"/>
</dbReference>
<organism evidence="5 6">
    <name type="scientific">Micromonospora globispora</name>
    <dbReference type="NCBI Taxonomy" id="1450148"/>
    <lineage>
        <taxon>Bacteria</taxon>
        <taxon>Bacillati</taxon>
        <taxon>Actinomycetota</taxon>
        <taxon>Actinomycetes</taxon>
        <taxon>Micromonosporales</taxon>
        <taxon>Micromonosporaceae</taxon>
        <taxon>Micromonospora</taxon>
    </lineage>
</organism>
<dbReference type="AlphaFoldDB" id="A0A317K946"/>
<keyword evidence="6" id="KW-1185">Reference proteome</keyword>
<dbReference type="RefSeq" id="WP_109945064.1">
    <property type="nucleotide sequence ID" value="NZ_QGGF01000693.1"/>
</dbReference>
<dbReference type="PRINTS" id="PR00037">
    <property type="entry name" value="HTHLACR"/>
</dbReference>
<dbReference type="InterPro" id="IPR036390">
    <property type="entry name" value="WH_DNA-bd_sf"/>
</dbReference>